<evidence type="ECO:0000313" key="8">
    <source>
        <dbReference type="Proteomes" id="UP000034316"/>
    </source>
</evidence>
<accession>A0A0G0G7L7</accession>
<comment type="subcellular location">
    <subcellularLocation>
        <location evidence="1">Cell membrane</location>
        <topology evidence="1">Multi-pass membrane protein</topology>
    </subcellularLocation>
</comment>
<evidence type="ECO:0000256" key="5">
    <source>
        <dbReference type="ARBA" id="ARBA00023136"/>
    </source>
</evidence>
<feature type="transmembrane region" description="Helical" evidence="6">
    <location>
        <begin position="312"/>
        <end position="333"/>
    </location>
</feature>
<name>A0A0G0G7L7_9BACT</name>
<keyword evidence="4 6" id="KW-1133">Transmembrane helix</keyword>
<gene>
    <name evidence="7" type="ORF">UR93_C0036G0004</name>
</gene>
<sequence length="427" mass="48291">MAKNLGLNYLYRKIFKEKASLEANDFITNLSWSFLGGFITSVVMFAVNIYIGRVIGPNEFGKYNLVLTISQLLLIPIMFSFELSSVRAIAKSINENEKKSIITTAIVFIILNLAVFSLLAITFTSQISARFNLEISVIYIVLLMTIITGLKQLLDSFVRGLQVFIKQFIGRILELSVSLTVLAYLVISSDKLDYLSYIIVITTGGVALILFYLIVLKKYFSKFDLKIFKNLFSYSKIILLGSVLGTAFNSLDKIIIAKYLSMAQLGVYSAYYMASTNLVAQLIQIFINVFFPTVSKSVSKVLIDKIDRLSKIIILPGTILFSVLVFLILKLFGNKYEMNYYYVLSFGFLAVIQFIFSIYSFLIMAVSKQIYKKFLIVANIINGIHLVVYGLLIYFDKVSIQAIVSIFTLNTIINILFQRKILKNSSI</sequence>
<keyword evidence="3 6" id="KW-0812">Transmembrane</keyword>
<comment type="caution">
    <text evidence="7">The sequence shown here is derived from an EMBL/GenBank/DDBJ whole genome shotgun (WGS) entry which is preliminary data.</text>
</comment>
<dbReference type="EMBL" id="LBRB01000036">
    <property type="protein sequence ID" value="KKP87687.1"/>
    <property type="molecule type" value="Genomic_DNA"/>
</dbReference>
<evidence type="ECO:0000256" key="4">
    <source>
        <dbReference type="ARBA" id="ARBA00022989"/>
    </source>
</evidence>
<dbReference type="Proteomes" id="UP000034316">
    <property type="component" value="Unassembled WGS sequence"/>
</dbReference>
<dbReference type="PANTHER" id="PTHR30250:SF11">
    <property type="entry name" value="O-ANTIGEN TRANSPORTER-RELATED"/>
    <property type="match status" value="1"/>
</dbReference>
<reference evidence="7 8" key="1">
    <citation type="journal article" date="2015" name="Nature">
        <title>rRNA introns, odd ribosomes, and small enigmatic genomes across a large radiation of phyla.</title>
        <authorList>
            <person name="Brown C.T."/>
            <person name="Hug L.A."/>
            <person name="Thomas B.C."/>
            <person name="Sharon I."/>
            <person name="Castelle C.J."/>
            <person name="Singh A."/>
            <person name="Wilkins M.J."/>
            <person name="Williams K.H."/>
            <person name="Banfield J.F."/>
        </authorList>
    </citation>
    <scope>NUCLEOTIDE SEQUENCE [LARGE SCALE GENOMIC DNA]</scope>
</reference>
<feature type="transmembrane region" description="Helical" evidence="6">
    <location>
        <begin position="398"/>
        <end position="417"/>
    </location>
</feature>
<evidence type="ECO:0000256" key="1">
    <source>
        <dbReference type="ARBA" id="ARBA00004651"/>
    </source>
</evidence>
<protein>
    <recommendedName>
        <fullName evidence="9">Polysaccharide biosynthesis protein</fullName>
    </recommendedName>
</protein>
<evidence type="ECO:0000256" key="2">
    <source>
        <dbReference type="ARBA" id="ARBA00022475"/>
    </source>
</evidence>
<dbReference type="InterPro" id="IPR050833">
    <property type="entry name" value="Poly_Biosynth_Transport"/>
</dbReference>
<evidence type="ECO:0000313" key="7">
    <source>
        <dbReference type="EMBL" id="KKP87687.1"/>
    </source>
</evidence>
<feature type="transmembrane region" description="Helical" evidence="6">
    <location>
        <begin position="129"/>
        <end position="147"/>
    </location>
</feature>
<feature type="transmembrane region" description="Helical" evidence="6">
    <location>
        <begin position="237"/>
        <end position="257"/>
    </location>
</feature>
<feature type="transmembrane region" description="Helical" evidence="6">
    <location>
        <begin position="194"/>
        <end position="216"/>
    </location>
</feature>
<evidence type="ECO:0008006" key="9">
    <source>
        <dbReference type="Google" id="ProtNLM"/>
    </source>
</evidence>
<feature type="transmembrane region" description="Helical" evidence="6">
    <location>
        <begin position="63"/>
        <end position="81"/>
    </location>
</feature>
<feature type="transmembrane region" description="Helical" evidence="6">
    <location>
        <begin position="26"/>
        <end position="51"/>
    </location>
</feature>
<keyword evidence="5 6" id="KW-0472">Membrane</keyword>
<dbReference type="InterPro" id="IPR002797">
    <property type="entry name" value="Polysacc_synth"/>
</dbReference>
<feature type="transmembrane region" description="Helical" evidence="6">
    <location>
        <begin position="101"/>
        <end position="123"/>
    </location>
</feature>
<dbReference type="PANTHER" id="PTHR30250">
    <property type="entry name" value="PST FAMILY PREDICTED COLANIC ACID TRANSPORTER"/>
    <property type="match status" value="1"/>
</dbReference>
<proteinExistence type="predicted"/>
<organism evidence="7 8">
    <name type="scientific">Berkelbacteria bacterium GW2011_GWA2_35_9</name>
    <dbReference type="NCBI Taxonomy" id="1618333"/>
    <lineage>
        <taxon>Bacteria</taxon>
        <taxon>Candidatus Berkelbacteria</taxon>
    </lineage>
</organism>
<keyword evidence="2" id="KW-1003">Cell membrane</keyword>
<feature type="transmembrane region" description="Helical" evidence="6">
    <location>
        <begin position="339"/>
        <end position="362"/>
    </location>
</feature>
<feature type="transmembrane region" description="Helical" evidence="6">
    <location>
        <begin position="374"/>
        <end position="392"/>
    </location>
</feature>
<evidence type="ECO:0000256" key="3">
    <source>
        <dbReference type="ARBA" id="ARBA00022692"/>
    </source>
</evidence>
<dbReference type="AlphaFoldDB" id="A0A0G0G7L7"/>
<evidence type="ECO:0000256" key="6">
    <source>
        <dbReference type="SAM" id="Phobius"/>
    </source>
</evidence>
<dbReference type="STRING" id="1618333.UR93_C0036G0004"/>
<dbReference type="GO" id="GO:0005886">
    <property type="term" value="C:plasma membrane"/>
    <property type="evidence" value="ECO:0007669"/>
    <property type="project" value="UniProtKB-SubCell"/>
</dbReference>
<feature type="transmembrane region" description="Helical" evidence="6">
    <location>
        <begin position="269"/>
        <end position="291"/>
    </location>
</feature>
<dbReference type="Pfam" id="PF01943">
    <property type="entry name" value="Polysacc_synt"/>
    <property type="match status" value="1"/>
</dbReference>